<keyword evidence="3" id="KW-1185">Reference proteome</keyword>
<evidence type="ECO:0000256" key="1">
    <source>
        <dbReference type="SAM" id="Phobius"/>
    </source>
</evidence>
<evidence type="ECO:0000313" key="2">
    <source>
        <dbReference type="Ensembl" id="ENSACAP00000035979.1"/>
    </source>
</evidence>
<dbReference type="AlphaFoldDB" id="A0A803TL89"/>
<accession>A0A803TL89</accession>
<keyword evidence="1" id="KW-0472">Membrane</keyword>
<evidence type="ECO:0000313" key="3">
    <source>
        <dbReference type="Proteomes" id="UP000001646"/>
    </source>
</evidence>
<keyword evidence="1" id="KW-0812">Transmembrane</keyword>
<organism evidence="2 3">
    <name type="scientific">Anolis carolinensis</name>
    <name type="common">Green anole</name>
    <name type="synonym">American chameleon</name>
    <dbReference type="NCBI Taxonomy" id="28377"/>
    <lineage>
        <taxon>Eukaryota</taxon>
        <taxon>Metazoa</taxon>
        <taxon>Chordata</taxon>
        <taxon>Craniata</taxon>
        <taxon>Vertebrata</taxon>
        <taxon>Euteleostomi</taxon>
        <taxon>Lepidosauria</taxon>
        <taxon>Squamata</taxon>
        <taxon>Bifurcata</taxon>
        <taxon>Unidentata</taxon>
        <taxon>Episquamata</taxon>
        <taxon>Toxicofera</taxon>
        <taxon>Iguania</taxon>
        <taxon>Dactyloidae</taxon>
        <taxon>Anolis</taxon>
    </lineage>
</organism>
<reference evidence="2 3" key="1">
    <citation type="submission" date="2009-12" db="EMBL/GenBank/DDBJ databases">
        <title>The Genome Sequence of Anolis carolinensis (Green Anole Lizard).</title>
        <authorList>
            <consortium name="The Genome Sequencing Platform"/>
            <person name="Di Palma F."/>
            <person name="Alfoldi J."/>
            <person name="Heiman D."/>
            <person name="Young S."/>
            <person name="Grabherr M."/>
            <person name="Johnson J."/>
            <person name="Lander E.S."/>
            <person name="Lindblad-Toh K."/>
        </authorList>
    </citation>
    <scope>NUCLEOTIDE SEQUENCE [LARGE SCALE GENOMIC DNA]</scope>
    <source>
        <strain evidence="2 3">JBL SC #1</strain>
    </source>
</reference>
<keyword evidence="1" id="KW-1133">Transmembrane helix</keyword>
<name>A0A803TL89_ANOCA</name>
<feature type="transmembrane region" description="Helical" evidence="1">
    <location>
        <begin position="25"/>
        <end position="53"/>
    </location>
</feature>
<proteinExistence type="predicted"/>
<feature type="transmembrane region" description="Helical" evidence="1">
    <location>
        <begin position="59"/>
        <end position="82"/>
    </location>
</feature>
<protein>
    <submittedName>
        <fullName evidence="2">Uncharacterized protein</fullName>
    </submittedName>
</protein>
<dbReference type="Proteomes" id="UP000001646">
    <property type="component" value="Chromosome 3"/>
</dbReference>
<reference evidence="2" key="2">
    <citation type="submission" date="2025-08" db="UniProtKB">
        <authorList>
            <consortium name="Ensembl"/>
        </authorList>
    </citation>
    <scope>IDENTIFICATION</scope>
</reference>
<dbReference type="InParanoid" id="A0A803TL89"/>
<reference evidence="2" key="3">
    <citation type="submission" date="2025-09" db="UniProtKB">
        <authorList>
            <consortium name="Ensembl"/>
        </authorList>
    </citation>
    <scope>IDENTIFICATION</scope>
</reference>
<dbReference type="Ensembl" id="ENSACAT00000056178.1">
    <property type="protein sequence ID" value="ENSACAP00000035979.1"/>
    <property type="gene ID" value="ENSACAG00000044735.1"/>
</dbReference>
<sequence>ADEYIYTRIYAYCAYLVDGSCIFQLYVYVFVCMYVYIYIYTHLYTCVCVYIYIHTHIHIYIYTLCLCTYTPLYVCLCAYMYILHAPGSLHRSSASFPEERPSLPKVVGCSPVTLSFLAGAG</sequence>